<evidence type="ECO:0000313" key="4">
    <source>
        <dbReference type="Proteomes" id="UP000596742"/>
    </source>
</evidence>
<dbReference type="Pfam" id="PF05699">
    <property type="entry name" value="Dimer_Tnp_hAT"/>
    <property type="match status" value="1"/>
</dbReference>
<dbReference type="PANTHER" id="PTHR46880:SF5">
    <property type="entry name" value="DUF4371 DOMAIN-CONTAINING PROTEIN"/>
    <property type="match status" value="1"/>
</dbReference>
<dbReference type="InterPro" id="IPR008978">
    <property type="entry name" value="HSP20-like_chaperone"/>
</dbReference>
<dbReference type="InterPro" id="IPR012337">
    <property type="entry name" value="RNaseH-like_sf"/>
</dbReference>
<name>A0A8B6DJD6_MYTGA</name>
<dbReference type="Pfam" id="PF14291">
    <property type="entry name" value="DUF4371"/>
    <property type="match status" value="1"/>
</dbReference>
<sequence>MSTKMREMSDEKQGSTARANFKKLSYTWKQSEDELIMVFDQEGLTPNQKDLDISFGDQYVLIKFPDGKQTWSLIFAKNIDRENTKVQWKKKKLHITMKKKCPQIWSSLERVLKKLQSEPSSEDISEAKKTDLSSVSSTEVMTSGQASGDTPSPDQMSTSEATGDDSGQGDTQTSDEYCVDKDKEEEPVYQLEHVKNSFLEKDDTMTVQIYVKEVKKDTVEVNMTDQTFSVKFSTMNPQFLNLHKDTTSDTIFNWEVKLKHEIVPEKCRYKLFPSVLEITLSKVVSRRWCALEAPQRKGKGQSIQSAVEHHTSLEKTALIGAFKIMYWLAKEEIPHTTHFASLLDLAKNLGCDYLNLLQKGESVNYTSQRIMPEILHSISLQISTPIIDAIQQSTYYSLLVDETTDVSVLKQLTVMARYFNQDLELKTSFLTLIDVPDGKADTLVAALKQFMTENQLPAHSFIGLGSDGAAVMVGKKTGVATQLKADLNSELINIHCIAHMLALAAAQASNNIPYLQKFKSILGQLFYYYQNSAVRMSGLKQLEHILGDPAIKLKEVGDSRWLSHETAVRAVSQCLPSLITSLECEASERHDATAAGLATFVKSPSFVCTLAMLGDVLPHLNRLSKLFQKTSVDFTLVDPLVSSTQMTLLRLLEYPAENMTNLPTRFEQLEEYGVKGSETDITSFKERIYHQYINNLVENLHQRFPDTNILDALSVFDPELIDKEDPSLHEWLQHQKLKTLSDHFTSVGSFEMVKTEFHSLRQLIAVNMKDHSLRDAMLKVIQMGDMYPALAKYCMIALVLPVSTADCERSFSTMARIKSVLRNLLSQRVLNQLMCISIEGPSSSDFNFPSCVSAFGQIRKRKLTTD</sequence>
<accession>A0A8B6DJD6</accession>
<dbReference type="Gene3D" id="2.60.40.790">
    <property type="match status" value="2"/>
</dbReference>
<feature type="domain" description="CS" evidence="2">
    <location>
        <begin position="21"/>
        <end position="109"/>
    </location>
</feature>
<comment type="caution">
    <text evidence="3">The sequence shown here is derived from an EMBL/GenBank/DDBJ whole genome shotgun (WGS) entry which is preliminary data.</text>
</comment>
<proteinExistence type="predicted"/>
<dbReference type="AlphaFoldDB" id="A0A8B6DJD6"/>
<evidence type="ECO:0000256" key="1">
    <source>
        <dbReference type="SAM" id="MobiDB-lite"/>
    </source>
</evidence>
<gene>
    <name evidence="3" type="ORF">MGAL_10B085914</name>
</gene>
<organism evidence="3 4">
    <name type="scientific">Mytilus galloprovincialis</name>
    <name type="common">Mediterranean mussel</name>
    <dbReference type="NCBI Taxonomy" id="29158"/>
    <lineage>
        <taxon>Eukaryota</taxon>
        <taxon>Metazoa</taxon>
        <taxon>Spiralia</taxon>
        <taxon>Lophotrochozoa</taxon>
        <taxon>Mollusca</taxon>
        <taxon>Bivalvia</taxon>
        <taxon>Autobranchia</taxon>
        <taxon>Pteriomorphia</taxon>
        <taxon>Mytilida</taxon>
        <taxon>Mytiloidea</taxon>
        <taxon>Mytilidae</taxon>
        <taxon>Mytilinae</taxon>
        <taxon>Mytilus</taxon>
    </lineage>
</organism>
<feature type="compositionally biased region" description="Polar residues" evidence="1">
    <location>
        <begin position="132"/>
        <end position="161"/>
    </location>
</feature>
<dbReference type="PANTHER" id="PTHR46880">
    <property type="entry name" value="RAS-ASSOCIATING DOMAIN-CONTAINING PROTEIN"/>
    <property type="match status" value="1"/>
</dbReference>
<dbReference type="SUPFAM" id="SSF49764">
    <property type="entry name" value="HSP20-like chaperones"/>
    <property type="match status" value="2"/>
</dbReference>
<evidence type="ECO:0000259" key="2">
    <source>
        <dbReference type="PROSITE" id="PS51203"/>
    </source>
</evidence>
<protein>
    <recommendedName>
        <fullName evidence="2">CS domain-containing protein</fullName>
    </recommendedName>
</protein>
<dbReference type="GO" id="GO:0046983">
    <property type="term" value="F:protein dimerization activity"/>
    <property type="evidence" value="ECO:0007669"/>
    <property type="project" value="InterPro"/>
</dbReference>
<evidence type="ECO:0000313" key="3">
    <source>
        <dbReference type="EMBL" id="VDI19563.1"/>
    </source>
</evidence>
<dbReference type="PROSITE" id="PS51203">
    <property type="entry name" value="CS"/>
    <property type="match status" value="2"/>
</dbReference>
<dbReference type="CDD" id="cd06463">
    <property type="entry name" value="p23_like"/>
    <property type="match status" value="1"/>
</dbReference>
<dbReference type="OrthoDB" id="10059291at2759"/>
<reference evidence="3" key="1">
    <citation type="submission" date="2018-11" db="EMBL/GenBank/DDBJ databases">
        <authorList>
            <person name="Alioto T."/>
            <person name="Alioto T."/>
        </authorList>
    </citation>
    <scope>NUCLEOTIDE SEQUENCE</scope>
</reference>
<feature type="region of interest" description="Disordered" evidence="1">
    <location>
        <begin position="117"/>
        <end position="175"/>
    </location>
</feature>
<dbReference type="SUPFAM" id="SSF53098">
    <property type="entry name" value="Ribonuclease H-like"/>
    <property type="match status" value="1"/>
</dbReference>
<keyword evidence="4" id="KW-1185">Reference proteome</keyword>
<dbReference type="Proteomes" id="UP000596742">
    <property type="component" value="Unassembled WGS sequence"/>
</dbReference>
<dbReference type="InterPro" id="IPR007052">
    <property type="entry name" value="CS_dom"/>
</dbReference>
<dbReference type="EMBL" id="UYJE01003463">
    <property type="protein sequence ID" value="VDI19563.1"/>
    <property type="molecule type" value="Genomic_DNA"/>
</dbReference>
<dbReference type="InterPro" id="IPR025398">
    <property type="entry name" value="DUF4371"/>
</dbReference>
<dbReference type="InterPro" id="IPR008906">
    <property type="entry name" value="HATC_C_dom"/>
</dbReference>
<dbReference type="CDD" id="cd06466">
    <property type="entry name" value="p23_CS_SGT1_like"/>
    <property type="match status" value="1"/>
</dbReference>
<dbReference type="Pfam" id="PF04969">
    <property type="entry name" value="CS"/>
    <property type="match status" value="2"/>
</dbReference>
<feature type="domain" description="CS" evidence="2">
    <location>
        <begin position="191"/>
        <end position="292"/>
    </location>
</feature>